<proteinExistence type="inferred from homology"/>
<dbReference type="Proteomes" id="UP000321199">
    <property type="component" value="Chromosome"/>
</dbReference>
<keyword evidence="4 6" id="KW-0697">Rotamase</keyword>
<dbReference type="InterPro" id="IPR050245">
    <property type="entry name" value="PrsA_foldase"/>
</dbReference>
<evidence type="ECO:0000256" key="4">
    <source>
        <dbReference type="ARBA" id="ARBA00023110"/>
    </source>
</evidence>
<sequence>MDTRSSKPTHVVRYLVLAVALSLFPCLSAWAQAPASVLLGEGPLAVTTDDILAESAPLQAEARKNLLTSASSIERMAADIYLRRQLSARALEQKIDQQPEVQRVLQLVRERVLADALVKQTDAQHRPAQDVVAKLALEKYNATPQRFEQPERLHLRHILIPAAQENARLEAENLREQIINGADFETLAREKSKDPGSASKGGDLGFVGRGKMVAPFEEAAFALSEPKQLSPVVETQFGFHVIQLVEKKPAGLQPFEEVKSALEQEASAEAGRMARQALARPILAEMQIHTKAIEAFADSQK</sequence>
<evidence type="ECO:0000256" key="5">
    <source>
        <dbReference type="ARBA" id="ARBA00023235"/>
    </source>
</evidence>
<dbReference type="AlphaFoldDB" id="A0A5B8RYF2"/>
<evidence type="ECO:0000256" key="7">
    <source>
        <dbReference type="SAM" id="SignalP"/>
    </source>
</evidence>
<feature type="signal peptide" evidence="7">
    <location>
        <begin position="1"/>
        <end position="31"/>
    </location>
</feature>
<accession>A0A5B8RYF2</accession>
<dbReference type="GO" id="GO:0003755">
    <property type="term" value="F:peptidyl-prolyl cis-trans isomerase activity"/>
    <property type="evidence" value="ECO:0007669"/>
    <property type="project" value="UniProtKB-KW"/>
</dbReference>
<feature type="domain" description="PpiC" evidence="8">
    <location>
        <begin position="150"/>
        <end position="246"/>
    </location>
</feature>
<dbReference type="PROSITE" id="PS50198">
    <property type="entry name" value="PPIC_PPIASE_2"/>
    <property type="match status" value="1"/>
</dbReference>
<dbReference type="SUPFAM" id="SSF54534">
    <property type="entry name" value="FKBP-like"/>
    <property type="match status" value="1"/>
</dbReference>
<dbReference type="PROSITE" id="PS01096">
    <property type="entry name" value="PPIC_PPIASE_1"/>
    <property type="match status" value="1"/>
</dbReference>
<dbReference type="EC" id="5.2.1.8" evidence="3"/>
<name>A0A5B8RYF2_9BURK</name>
<dbReference type="Gene3D" id="3.10.50.40">
    <property type="match status" value="1"/>
</dbReference>
<dbReference type="EMBL" id="CP042344">
    <property type="protein sequence ID" value="QEA13245.1"/>
    <property type="molecule type" value="Genomic_DNA"/>
</dbReference>
<dbReference type="RefSeq" id="WP_146912837.1">
    <property type="nucleotide sequence ID" value="NZ_CP042344.1"/>
</dbReference>
<evidence type="ECO:0000259" key="8">
    <source>
        <dbReference type="PROSITE" id="PS50198"/>
    </source>
</evidence>
<reference evidence="9 10" key="1">
    <citation type="submission" date="2019-07" db="EMBL/GenBank/DDBJ databases">
        <title>Complete genome sequence of Comamonas sp. NLF 7-7 isolated from livestock.</title>
        <authorList>
            <person name="Kim D.H."/>
            <person name="Kim J.G."/>
        </authorList>
    </citation>
    <scope>NUCLEOTIDE SEQUENCE [LARGE SCALE GENOMIC DNA]</scope>
    <source>
        <strain evidence="9 10">NLF 7-7</strain>
    </source>
</reference>
<gene>
    <name evidence="9" type="ORF">FOZ74_09505</name>
</gene>
<dbReference type="PANTHER" id="PTHR47245:SF2">
    <property type="entry name" value="PEPTIDYL-PROLYL CIS-TRANS ISOMERASE HP_0175-RELATED"/>
    <property type="match status" value="1"/>
</dbReference>
<organism evidence="9 10">
    <name type="scientific">Comamonas flocculans</name>
    <dbReference type="NCBI Taxonomy" id="2597701"/>
    <lineage>
        <taxon>Bacteria</taxon>
        <taxon>Pseudomonadati</taxon>
        <taxon>Pseudomonadota</taxon>
        <taxon>Betaproteobacteria</taxon>
        <taxon>Burkholderiales</taxon>
        <taxon>Comamonadaceae</taxon>
        <taxon>Comamonas</taxon>
    </lineage>
</organism>
<keyword evidence="10" id="KW-1185">Reference proteome</keyword>
<dbReference type="KEGG" id="cof:FOZ74_09505"/>
<dbReference type="PANTHER" id="PTHR47245">
    <property type="entry name" value="PEPTIDYLPROLYL ISOMERASE"/>
    <property type="match status" value="1"/>
</dbReference>
<dbReference type="OrthoDB" id="9769613at2"/>
<comment type="similarity">
    <text evidence="2">Belongs to the PpiC/parvulin rotamase family.</text>
</comment>
<dbReference type="InterPro" id="IPR046357">
    <property type="entry name" value="PPIase_dom_sf"/>
</dbReference>
<keyword evidence="5 6" id="KW-0413">Isomerase</keyword>
<feature type="chain" id="PRO_5023137648" description="peptidylprolyl isomerase" evidence="7">
    <location>
        <begin position="32"/>
        <end position="301"/>
    </location>
</feature>
<keyword evidence="7" id="KW-0732">Signal</keyword>
<evidence type="ECO:0000313" key="9">
    <source>
        <dbReference type="EMBL" id="QEA13245.1"/>
    </source>
</evidence>
<evidence type="ECO:0000256" key="6">
    <source>
        <dbReference type="PROSITE-ProRule" id="PRU00278"/>
    </source>
</evidence>
<evidence type="ECO:0000313" key="10">
    <source>
        <dbReference type="Proteomes" id="UP000321199"/>
    </source>
</evidence>
<comment type="catalytic activity">
    <reaction evidence="1">
        <text>[protein]-peptidylproline (omega=180) = [protein]-peptidylproline (omega=0)</text>
        <dbReference type="Rhea" id="RHEA:16237"/>
        <dbReference type="Rhea" id="RHEA-COMP:10747"/>
        <dbReference type="Rhea" id="RHEA-COMP:10748"/>
        <dbReference type="ChEBI" id="CHEBI:83833"/>
        <dbReference type="ChEBI" id="CHEBI:83834"/>
        <dbReference type="EC" id="5.2.1.8"/>
    </reaction>
</comment>
<protein>
    <recommendedName>
        <fullName evidence="3">peptidylprolyl isomerase</fullName>
        <ecNumber evidence="3">5.2.1.8</ecNumber>
    </recommendedName>
</protein>
<evidence type="ECO:0000256" key="3">
    <source>
        <dbReference type="ARBA" id="ARBA00013194"/>
    </source>
</evidence>
<dbReference type="Pfam" id="PF13616">
    <property type="entry name" value="Rotamase_3"/>
    <property type="match status" value="1"/>
</dbReference>
<evidence type="ECO:0000256" key="1">
    <source>
        <dbReference type="ARBA" id="ARBA00000971"/>
    </source>
</evidence>
<dbReference type="InterPro" id="IPR000297">
    <property type="entry name" value="PPIase_PpiC"/>
</dbReference>
<dbReference type="InterPro" id="IPR023058">
    <property type="entry name" value="PPIase_PpiC_CS"/>
</dbReference>
<evidence type="ECO:0000256" key="2">
    <source>
        <dbReference type="ARBA" id="ARBA00007656"/>
    </source>
</evidence>